<feature type="region of interest" description="Disordered" evidence="2">
    <location>
        <begin position="594"/>
        <end position="669"/>
    </location>
</feature>
<dbReference type="InterPro" id="IPR000195">
    <property type="entry name" value="Rab-GAP-TBC_dom"/>
</dbReference>
<feature type="compositionally biased region" description="Polar residues" evidence="2">
    <location>
        <begin position="600"/>
        <end position="614"/>
    </location>
</feature>
<protein>
    <recommendedName>
        <fullName evidence="3">Rab-GAP TBC domain-containing protein</fullName>
    </recommendedName>
</protein>
<feature type="region of interest" description="Disordered" evidence="2">
    <location>
        <begin position="687"/>
        <end position="714"/>
    </location>
</feature>
<evidence type="ECO:0000313" key="5">
    <source>
        <dbReference type="Proteomes" id="UP001485043"/>
    </source>
</evidence>
<dbReference type="PROSITE" id="PS50086">
    <property type="entry name" value="TBC_RABGAP"/>
    <property type="match status" value="1"/>
</dbReference>
<feature type="compositionally biased region" description="Polar residues" evidence="2">
    <location>
        <begin position="181"/>
        <end position="193"/>
    </location>
</feature>
<evidence type="ECO:0000313" key="4">
    <source>
        <dbReference type="EMBL" id="KAK9845160.1"/>
    </source>
</evidence>
<dbReference type="FunFam" id="1.10.8.270:FF:000001">
    <property type="entry name" value="TBC1 domain family member 1"/>
    <property type="match status" value="1"/>
</dbReference>
<dbReference type="SMART" id="SM00164">
    <property type="entry name" value="TBC"/>
    <property type="match status" value="1"/>
</dbReference>
<reference evidence="4 5" key="1">
    <citation type="journal article" date="2024" name="Nat. Commun.">
        <title>Phylogenomics reveals the evolutionary origins of lichenization in chlorophyte algae.</title>
        <authorList>
            <person name="Puginier C."/>
            <person name="Libourel C."/>
            <person name="Otte J."/>
            <person name="Skaloud P."/>
            <person name="Haon M."/>
            <person name="Grisel S."/>
            <person name="Petersen M."/>
            <person name="Berrin J.G."/>
            <person name="Delaux P.M."/>
            <person name="Dal Grande F."/>
            <person name="Keller J."/>
        </authorList>
    </citation>
    <scope>NUCLEOTIDE SEQUENCE [LARGE SCALE GENOMIC DNA]</scope>
    <source>
        <strain evidence="4 5">SAG 2523</strain>
    </source>
</reference>
<keyword evidence="5" id="KW-1185">Reference proteome</keyword>
<dbReference type="Proteomes" id="UP001485043">
    <property type="component" value="Unassembled WGS sequence"/>
</dbReference>
<dbReference type="InterPro" id="IPR035969">
    <property type="entry name" value="Rab-GAP_TBC_sf"/>
</dbReference>
<comment type="caution">
    <text evidence="4">The sequence shown here is derived from an EMBL/GenBank/DDBJ whole genome shotgun (WGS) entry which is preliminary data.</text>
</comment>
<dbReference type="Gene3D" id="1.10.8.270">
    <property type="entry name" value="putative rabgap domain of human tbc1 domain family member 14 like domains"/>
    <property type="match status" value="1"/>
</dbReference>
<dbReference type="PANTHER" id="PTHR47219:SF9">
    <property type="entry name" value="GTPASE ACTIVATING PROTEIN AND CENTROSOME-ASSOCIATED, ISOFORM B"/>
    <property type="match status" value="1"/>
</dbReference>
<dbReference type="Pfam" id="PF00566">
    <property type="entry name" value="RabGAP-TBC"/>
    <property type="match status" value="1"/>
</dbReference>
<evidence type="ECO:0000256" key="2">
    <source>
        <dbReference type="SAM" id="MobiDB-lite"/>
    </source>
</evidence>
<sequence length="714" mass="77341">MFAKVYQLASSTAELLRDRELRHKAETLVSNEATKGVDNVQQGVSLRARNFGKGIRATVNGIGSGPRQIQNFLARLQTRIYEERLAALLQVARDAPVDVQIGPVLYEDAPQELRSRMWWALLEHPKLVSLLGTERALEARNSARSRAASSSGSSSPGSLAGSHRGSFSSPSSPTGPQSPSCVSASPGPNSTSKASKHGSSEPTRRHLAPQPLTDGPGWAPVPAAAGLPSPSAPAVAHSSKAYSMNSLGEPELEDEWAMVEGAAQLYNFRDSRDLAAQLHPSRMDNFSEEGETLRQRVMDALVRVEWPLSAEYAEDSRYNTLLQISIGQEEVDEIITRDINRTFPEHPQFGFQQGQQALFRVLKAYSLHDLEVGYCQGMAFVAGLLLMYVPEEPAFRIACRLMSLKGPNLRILYLPGMEGLKAMLRMFEWLLHACHPQLKAHLQEHGAAPILYASQWFLTLFSCPFPAPFAARIIDILLIEHRPQILLRVAMAVMAQCEEALLKLHDFEDLITYLKVEPVRWPHATARKVINQAVEEAVSEALLQDAQRAIDHGFQGSISRATSSVREAAAAAAVAAADSVTLQRTKSAQGTASEFAAHPCSSSCDNAGTSSSTCAEAPPSGADRTQPAENGNSAAEPALISSSIPDWSTRRAESGGRESTFSFTSSDGNAAIEAERLAGDLALDMVWASPDDVPDGSPDCHSQQTTELDHTPSP</sequence>
<dbReference type="EMBL" id="JALJOV010001638">
    <property type="protein sequence ID" value="KAK9845160.1"/>
    <property type="molecule type" value="Genomic_DNA"/>
</dbReference>
<feature type="compositionally biased region" description="Low complexity" evidence="2">
    <location>
        <begin position="215"/>
        <end position="235"/>
    </location>
</feature>
<feature type="domain" description="Rab-GAP TBC" evidence="3">
    <location>
        <begin position="296"/>
        <end position="481"/>
    </location>
</feature>
<dbReference type="GO" id="GO:0031267">
    <property type="term" value="F:small GTPase binding"/>
    <property type="evidence" value="ECO:0007669"/>
    <property type="project" value="TreeGrafter"/>
</dbReference>
<gene>
    <name evidence="4" type="ORF">WJX84_009764</name>
</gene>
<dbReference type="SUPFAM" id="SSF47923">
    <property type="entry name" value="Ypt/Rab-GAP domain of gyp1p"/>
    <property type="match status" value="2"/>
</dbReference>
<dbReference type="AlphaFoldDB" id="A0AAW1SFB7"/>
<evidence type="ECO:0000256" key="1">
    <source>
        <dbReference type="ARBA" id="ARBA00022468"/>
    </source>
</evidence>
<keyword evidence="1" id="KW-0343">GTPase activation</keyword>
<dbReference type="PANTHER" id="PTHR47219">
    <property type="entry name" value="RAB GTPASE-ACTIVATING PROTEIN 1-LIKE"/>
    <property type="match status" value="1"/>
</dbReference>
<dbReference type="Gene3D" id="1.10.472.80">
    <property type="entry name" value="Ypt/Rab-GAP domain of gyp1p, domain 3"/>
    <property type="match status" value="1"/>
</dbReference>
<feature type="region of interest" description="Disordered" evidence="2">
    <location>
        <begin position="142"/>
        <end position="235"/>
    </location>
</feature>
<feature type="compositionally biased region" description="Polar residues" evidence="2">
    <location>
        <begin position="657"/>
        <end position="668"/>
    </location>
</feature>
<feature type="compositionally biased region" description="Low complexity" evidence="2">
    <location>
        <begin position="142"/>
        <end position="180"/>
    </location>
</feature>
<dbReference type="InterPro" id="IPR050302">
    <property type="entry name" value="Rab_GAP_TBC_domain"/>
</dbReference>
<proteinExistence type="predicted"/>
<name>A0AAW1SFB7_9CHLO</name>
<dbReference type="GO" id="GO:0005096">
    <property type="term" value="F:GTPase activator activity"/>
    <property type="evidence" value="ECO:0007669"/>
    <property type="project" value="UniProtKB-KW"/>
</dbReference>
<accession>A0AAW1SFB7</accession>
<evidence type="ECO:0000259" key="3">
    <source>
        <dbReference type="PROSITE" id="PS50086"/>
    </source>
</evidence>
<organism evidence="4 5">
    <name type="scientific">Apatococcus fuscideae</name>
    <dbReference type="NCBI Taxonomy" id="2026836"/>
    <lineage>
        <taxon>Eukaryota</taxon>
        <taxon>Viridiplantae</taxon>
        <taxon>Chlorophyta</taxon>
        <taxon>core chlorophytes</taxon>
        <taxon>Trebouxiophyceae</taxon>
        <taxon>Chlorellales</taxon>
        <taxon>Chlorellaceae</taxon>
        <taxon>Apatococcus</taxon>
    </lineage>
</organism>